<evidence type="ECO:0000256" key="12">
    <source>
        <dbReference type="ARBA" id="ARBA00048212"/>
    </source>
</evidence>
<evidence type="ECO:0000256" key="4">
    <source>
        <dbReference type="ARBA" id="ARBA00004931"/>
    </source>
</evidence>
<evidence type="ECO:0000256" key="11">
    <source>
        <dbReference type="ARBA" id="ARBA00023304"/>
    </source>
</evidence>
<comment type="pathway">
    <text evidence="5">Amino-acid biosynthesis; L-leucine biosynthesis; L-leucine from 3-methyl-2-oxobutanoate: step 4/4.</text>
</comment>
<evidence type="ECO:0000256" key="10">
    <source>
        <dbReference type="ARBA" id="ARBA00022898"/>
    </source>
</evidence>
<dbReference type="InterPro" id="IPR036038">
    <property type="entry name" value="Aminotransferase-like"/>
</dbReference>
<comment type="function">
    <text evidence="2">Acts on leucine, isoleucine and valine.</text>
</comment>
<dbReference type="SUPFAM" id="SSF56752">
    <property type="entry name" value="D-aminoacid aminotransferase-like PLP-dependent enzymes"/>
    <property type="match status" value="1"/>
</dbReference>
<dbReference type="InterPro" id="IPR005786">
    <property type="entry name" value="B_amino_transII"/>
</dbReference>
<dbReference type="GO" id="GO:0009098">
    <property type="term" value="P:L-leucine biosynthetic process"/>
    <property type="evidence" value="ECO:0007669"/>
    <property type="project" value="UniProtKB-UniPathway"/>
</dbReference>
<accession>A0A1H1U5E1</accession>
<keyword evidence="8 18" id="KW-0028">Amino-acid biosynthesis</keyword>
<sequence length="366" mass="40671">MRYPLSCGHKIMKHNISITTVTESKVKGIDFNNIPLGTTFTDHMFICDYNNGVWENPRIEPMGMIPTHPAAMALHYGQAIFEGMKATVDADGNPMLFRADKNAARLNTSADRMGMPHFPTDLFVEGLTKLVDLERNWIPPTDGSALYLRPFMYADEAFIGMRAATHYKFIIMASPAGPFFSKRIRLWAEKHYIRAVNGGTGEAKAAGNYAAAIRPTELAKAKGFDQVLWLDAIEHKYIQEVGTMNIFFKIDGKFITPNRDGSILDGITRMSVIDILRDKGYQVTERTITIDEIQEAAKNKTLEEAFGTGTAVGIAYIQDIGVGDEVIHVSNESPVGLDVNNTLNAIKTGKVEDKFGWMQKVENQLA</sequence>
<evidence type="ECO:0000313" key="20">
    <source>
        <dbReference type="Proteomes" id="UP000198963"/>
    </source>
</evidence>
<evidence type="ECO:0000313" key="19">
    <source>
        <dbReference type="EMBL" id="SDS67476.1"/>
    </source>
</evidence>
<dbReference type="GO" id="GO:0052655">
    <property type="term" value="F:L-valine-2-oxoglutarate transaminase activity"/>
    <property type="evidence" value="ECO:0007669"/>
    <property type="project" value="RHEA"/>
</dbReference>
<comment type="catalytic activity">
    <reaction evidence="12 18">
        <text>L-valine + 2-oxoglutarate = 3-methyl-2-oxobutanoate + L-glutamate</text>
        <dbReference type="Rhea" id="RHEA:24813"/>
        <dbReference type="ChEBI" id="CHEBI:11851"/>
        <dbReference type="ChEBI" id="CHEBI:16810"/>
        <dbReference type="ChEBI" id="CHEBI:29985"/>
        <dbReference type="ChEBI" id="CHEBI:57762"/>
        <dbReference type="EC" id="2.6.1.42"/>
    </reaction>
</comment>
<dbReference type="InterPro" id="IPR033939">
    <property type="entry name" value="BCAT_family"/>
</dbReference>
<keyword evidence="9 18" id="KW-0808">Transferase</keyword>
<evidence type="ECO:0000256" key="15">
    <source>
        <dbReference type="PIRSR" id="PIRSR006468-1"/>
    </source>
</evidence>
<dbReference type="GO" id="GO:0009099">
    <property type="term" value="P:L-valine biosynthetic process"/>
    <property type="evidence" value="ECO:0007669"/>
    <property type="project" value="UniProtKB-UniPathway"/>
</dbReference>
<keyword evidence="10 17" id="KW-0663">Pyridoxal phosphate</keyword>
<evidence type="ECO:0000256" key="5">
    <source>
        <dbReference type="ARBA" id="ARBA00005072"/>
    </source>
</evidence>
<dbReference type="PROSITE" id="PS00770">
    <property type="entry name" value="AA_TRANSFER_CLASS_4"/>
    <property type="match status" value="1"/>
</dbReference>
<keyword evidence="20" id="KW-1185">Reference proteome</keyword>
<evidence type="ECO:0000256" key="9">
    <source>
        <dbReference type="ARBA" id="ARBA00022679"/>
    </source>
</evidence>
<evidence type="ECO:0000256" key="18">
    <source>
        <dbReference type="RuleBase" id="RU004517"/>
    </source>
</evidence>
<evidence type="ECO:0000256" key="2">
    <source>
        <dbReference type="ARBA" id="ARBA00003109"/>
    </source>
</evidence>
<evidence type="ECO:0000256" key="7">
    <source>
        <dbReference type="ARBA" id="ARBA00022576"/>
    </source>
</evidence>
<dbReference type="InterPro" id="IPR001544">
    <property type="entry name" value="Aminotrans_IV"/>
</dbReference>
<comment type="cofactor">
    <cofactor evidence="1 17">
        <name>pyridoxal 5'-phosphate</name>
        <dbReference type="ChEBI" id="CHEBI:597326"/>
    </cofactor>
</comment>
<evidence type="ECO:0000256" key="8">
    <source>
        <dbReference type="ARBA" id="ARBA00022605"/>
    </source>
</evidence>
<reference evidence="19 20" key="1">
    <citation type="submission" date="2016-10" db="EMBL/GenBank/DDBJ databases">
        <authorList>
            <person name="Varghese N."/>
            <person name="Submissions S."/>
        </authorList>
    </citation>
    <scope>NUCLEOTIDE SEQUENCE [LARGE SCALE GENOMIC DNA]</scope>
    <source>
        <strain evidence="19 20">RHA_55</strain>
    </source>
</reference>
<evidence type="ECO:0000256" key="16">
    <source>
        <dbReference type="RuleBase" id="RU004106"/>
    </source>
</evidence>
<dbReference type="NCBIfam" id="NF009897">
    <property type="entry name" value="PRK13357.1"/>
    <property type="match status" value="1"/>
</dbReference>
<comment type="catalytic activity">
    <reaction evidence="13 18">
        <text>L-isoleucine + 2-oxoglutarate = (S)-3-methyl-2-oxopentanoate + L-glutamate</text>
        <dbReference type="Rhea" id="RHEA:24801"/>
        <dbReference type="ChEBI" id="CHEBI:16810"/>
        <dbReference type="ChEBI" id="CHEBI:29985"/>
        <dbReference type="ChEBI" id="CHEBI:35146"/>
        <dbReference type="ChEBI" id="CHEBI:58045"/>
        <dbReference type="EC" id="2.6.1.42"/>
    </reaction>
</comment>
<dbReference type="STRING" id="1249933.SAMN04489797_2134"/>
<keyword evidence="11 18" id="KW-0100">Branched-chain amino acid biosynthesis</keyword>
<proteinExistence type="inferred from homology"/>
<keyword evidence="7 18" id="KW-0032">Aminotransferase</keyword>
<dbReference type="UniPathway" id="UPA00048">
    <property type="reaction ID" value="UER00073"/>
</dbReference>
<dbReference type="Gene3D" id="3.30.470.10">
    <property type="match status" value="1"/>
</dbReference>
<comment type="catalytic activity">
    <reaction evidence="14 18">
        <text>L-leucine + 2-oxoglutarate = 4-methyl-2-oxopentanoate + L-glutamate</text>
        <dbReference type="Rhea" id="RHEA:18321"/>
        <dbReference type="ChEBI" id="CHEBI:16810"/>
        <dbReference type="ChEBI" id="CHEBI:17865"/>
        <dbReference type="ChEBI" id="CHEBI:29985"/>
        <dbReference type="ChEBI" id="CHEBI:57427"/>
        <dbReference type="EC" id="2.6.1.42"/>
    </reaction>
</comment>
<dbReference type="InterPro" id="IPR043131">
    <property type="entry name" value="BCAT-like_N"/>
</dbReference>
<dbReference type="GO" id="GO:0009097">
    <property type="term" value="P:isoleucine biosynthetic process"/>
    <property type="evidence" value="ECO:0007669"/>
    <property type="project" value="UniProtKB-UniPathway"/>
</dbReference>
<comment type="pathway">
    <text evidence="3">Amino-acid biosynthesis; L-isoleucine biosynthesis; L-isoleucine from 2-oxobutanoate: step 4/4.</text>
</comment>
<dbReference type="EMBL" id="LT629774">
    <property type="protein sequence ID" value="SDS67476.1"/>
    <property type="molecule type" value="Genomic_DNA"/>
</dbReference>
<comment type="pathway">
    <text evidence="4">Amino-acid biosynthesis; L-valine biosynthesis; L-valine from pyruvate: step 4/4.</text>
</comment>
<evidence type="ECO:0000256" key="13">
    <source>
        <dbReference type="ARBA" id="ARBA00048798"/>
    </source>
</evidence>
<dbReference type="NCBIfam" id="TIGR01123">
    <property type="entry name" value="ilvE_II"/>
    <property type="match status" value="1"/>
</dbReference>
<dbReference type="Proteomes" id="UP000198963">
    <property type="component" value="Chromosome I"/>
</dbReference>
<dbReference type="AlphaFoldDB" id="A0A1H1U5E1"/>
<dbReference type="Pfam" id="PF01063">
    <property type="entry name" value="Aminotran_4"/>
    <property type="match status" value="1"/>
</dbReference>
<dbReference type="CDD" id="cd01557">
    <property type="entry name" value="BCAT_beta_family"/>
    <property type="match status" value="1"/>
</dbReference>
<evidence type="ECO:0000256" key="1">
    <source>
        <dbReference type="ARBA" id="ARBA00001933"/>
    </source>
</evidence>
<dbReference type="UniPathway" id="UPA00047">
    <property type="reaction ID" value="UER00058"/>
</dbReference>
<dbReference type="PANTHER" id="PTHR11825:SF44">
    <property type="entry name" value="BRANCHED-CHAIN-AMINO-ACID AMINOTRANSFERASE"/>
    <property type="match status" value="1"/>
</dbReference>
<dbReference type="EC" id="2.6.1.42" evidence="18"/>
<dbReference type="PANTHER" id="PTHR11825">
    <property type="entry name" value="SUBGROUP IIII AMINOTRANSFERASE"/>
    <property type="match status" value="1"/>
</dbReference>
<protein>
    <recommendedName>
        <fullName evidence="18">Branched-chain-amino-acid aminotransferase</fullName>
        <ecNumber evidence="18">2.6.1.42</ecNumber>
    </recommendedName>
</protein>
<evidence type="ECO:0000256" key="3">
    <source>
        <dbReference type="ARBA" id="ARBA00004824"/>
    </source>
</evidence>
<evidence type="ECO:0000256" key="6">
    <source>
        <dbReference type="ARBA" id="ARBA00009320"/>
    </source>
</evidence>
<evidence type="ECO:0000256" key="17">
    <source>
        <dbReference type="RuleBase" id="RU004516"/>
    </source>
</evidence>
<dbReference type="GO" id="GO:0052654">
    <property type="term" value="F:L-leucine-2-oxoglutarate transaminase activity"/>
    <property type="evidence" value="ECO:0007669"/>
    <property type="project" value="RHEA"/>
</dbReference>
<dbReference type="Gene3D" id="3.20.10.10">
    <property type="entry name" value="D-amino Acid Aminotransferase, subunit A, domain 2"/>
    <property type="match status" value="1"/>
</dbReference>
<dbReference type="InterPro" id="IPR043132">
    <property type="entry name" value="BCAT-like_C"/>
</dbReference>
<dbReference type="GO" id="GO:0052656">
    <property type="term" value="F:L-isoleucine-2-oxoglutarate transaminase activity"/>
    <property type="evidence" value="ECO:0007669"/>
    <property type="project" value="RHEA"/>
</dbReference>
<name>A0A1H1U5E1_9FLAO</name>
<dbReference type="UniPathway" id="UPA00049">
    <property type="reaction ID" value="UER00062"/>
</dbReference>
<organism evidence="19 20">
    <name type="scientific">Winogradskyella sediminis</name>
    <dbReference type="NCBI Taxonomy" id="1382466"/>
    <lineage>
        <taxon>Bacteria</taxon>
        <taxon>Pseudomonadati</taxon>
        <taxon>Bacteroidota</taxon>
        <taxon>Flavobacteriia</taxon>
        <taxon>Flavobacteriales</taxon>
        <taxon>Flavobacteriaceae</taxon>
        <taxon>Winogradskyella</taxon>
    </lineage>
</organism>
<gene>
    <name evidence="19" type="ORF">SAMN04489797_2134</name>
</gene>
<dbReference type="InterPro" id="IPR018300">
    <property type="entry name" value="Aminotrans_IV_CS"/>
</dbReference>
<dbReference type="PIRSF" id="PIRSF006468">
    <property type="entry name" value="BCAT1"/>
    <property type="match status" value="1"/>
</dbReference>
<feature type="modified residue" description="N6-(pyridoxal phosphate)lysine" evidence="15">
    <location>
        <position position="204"/>
    </location>
</feature>
<evidence type="ECO:0000256" key="14">
    <source>
        <dbReference type="ARBA" id="ARBA00049229"/>
    </source>
</evidence>
<comment type="similarity">
    <text evidence="6 16">Belongs to the class-IV pyridoxal-phosphate-dependent aminotransferase family.</text>
</comment>